<comment type="activity regulation">
    <text evidence="6">Negatively regulated by the anti-sigma-I factor RsgI.</text>
</comment>
<comment type="similarity">
    <text evidence="6">Belongs to the sigma-70 factor family. SigI subfamily.</text>
</comment>
<name>A0ABY4CXV5_9BACL</name>
<keyword evidence="1 6" id="KW-0963">Cytoplasm</keyword>
<evidence type="ECO:0000256" key="5">
    <source>
        <dbReference type="ARBA" id="ARBA00023163"/>
    </source>
</evidence>
<accession>A0ABY4CXV5</accession>
<dbReference type="InterPro" id="IPR013325">
    <property type="entry name" value="RNA_pol_sigma_r2"/>
</dbReference>
<dbReference type="HAMAP" id="MF_02064">
    <property type="entry name" value="Sigma70_SigI"/>
    <property type="match status" value="1"/>
</dbReference>
<evidence type="ECO:0000256" key="3">
    <source>
        <dbReference type="ARBA" id="ARBA00023082"/>
    </source>
</evidence>
<evidence type="ECO:0000313" key="8">
    <source>
        <dbReference type="EMBL" id="UOF92730.1"/>
    </source>
</evidence>
<comment type="function">
    <text evidence="6">Sigma factors are initiation factors that promote the attachment of RNA polymerase to specific initiation sites and are then released.</text>
</comment>
<feature type="domain" description="RNA polymerase sigma-70 region 2" evidence="7">
    <location>
        <begin position="38"/>
        <end position="107"/>
    </location>
</feature>
<dbReference type="NCBIfam" id="NF006174">
    <property type="entry name" value="PRK08311.2-2"/>
    <property type="match status" value="1"/>
</dbReference>
<evidence type="ECO:0000256" key="6">
    <source>
        <dbReference type="HAMAP-Rule" id="MF_02064"/>
    </source>
</evidence>
<feature type="short sequence motif" description="Polymerase core binding" evidence="6">
    <location>
        <begin position="63"/>
        <end position="76"/>
    </location>
</feature>
<dbReference type="InterPro" id="IPR007627">
    <property type="entry name" value="RNA_pol_sigma70_r2"/>
</dbReference>
<reference evidence="8" key="1">
    <citation type="submission" date="2021-12" db="EMBL/GenBank/DDBJ databases">
        <title>Alicyclobacillaceae gen. nov., sp. nov., isolated from chalcocite enrichment system.</title>
        <authorList>
            <person name="Jiang Z."/>
        </authorList>
    </citation>
    <scope>NUCLEOTIDE SEQUENCE</scope>
    <source>
        <strain evidence="8">MYW30-H2</strain>
    </source>
</reference>
<dbReference type="InterPro" id="IPR014244">
    <property type="entry name" value="RNA_pol_sigma-I"/>
</dbReference>
<comment type="subcellular location">
    <subcellularLocation>
        <location evidence="6">Cytoplasm</location>
    </subcellularLocation>
</comment>
<dbReference type="NCBIfam" id="TIGR02937">
    <property type="entry name" value="sigma70-ECF"/>
    <property type="match status" value="1"/>
</dbReference>
<dbReference type="NCBIfam" id="TIGR02895">
    <property type="entry name" value="spore_sigI"/>
    <property type="match status" value="1"/>
</dbReference>
<dbReference type="InterPro" id="IPR014284">
    <property type="entry name" value="RNA_pol_sigma-70_dom"/>
</dbReference>
<keyword evidence="3 6" id="KW-0731">Sigma factor</keyword>
<feature type="DNA-binding region" description="H-T-H motif" evidence="6">
    <location>
        <begin position="209"/>
        <end position="228"/>
    </location>
</feature>
<keyword evidence="9" id="KW-1185">Reference proteome</keyword>
<evidence type="ECO:0000256" key="1">
    <source>
        <dbReference type="ARBA" id="ARBA00022490"/>
    </source>
</evidence>
<protein>
    <recommendedName>
        <fullName evidence="6">RNA polymerase sigma factor SigI</fullName>
    </recommendedName>
</protein>
<organism evidence="8 9">
    <name type="scientific">Fodinisporobacter ferrooxydans</name>
    <dbReference type="NCBI Taxonomy" id="2901836"/>
    <lineage>
        <taxon>Bacteria</taxon>
        <taxon>Bacillati</taxon>
        <taxon>Bacillota</taxon>
        <taxon>Bacilli</taxon>
        <taxon>Bacillales</taxon>
        <taxon>Alicyclobacillaceae</taxon>
        <taxon>Fodinisporobacter</taxon>
    </lineage>
</organism>
<comment type="subunit">
    <text evidence="6">Interacts with RsgI.</text>
</comment>
<keyword evidence="2 6" id="KW-0805">Transcription regulation</keyword>
<dbReference type="Pfam" id="PF04542">
    <property type="entry name" value="Sigma70_r2"/>
    <property type="match status" value="1"/>
</dbReference>
<gene>
    <name evidence="6 8" type="primary">sigI</name>
    <name evidence="8" type="ORF">LSG31_11505</name>
</gene>
<keyword evidence="5 6" id="KW-0804">Transcription</keyword>
<dbReference type="RefSeq" id="WP_347439400.1">
    <property type="nucleotide sequence ID" value="NZ_CP089291.1"/>
</dbReference>
<dbReference type="PIRSF" id="PIRSF038953">
    <property type="entry name" value="SigI"/>
    <property type="match status" value="1"/>
</dbReference>
<sequence>MSLFPFRRKQQTKNDELSLEQLLADIQAGDEQARDAFIRKYIPFVAKVASQSSKRFIRQGEDDEFSIALSAFNEAINRYDQSKGANFLSFAETVIKRRLIDYFRSKSSRNRDIPLTEFEIEDDEKNVINVVEVQKSIDEHTRQKEQMDRAEEILRYTEVLASFDIHFEELVELSPKHSDARQSAIEVARVISADPLLMKHLHEKKSLPLKQLLEHVKVSRKTIERQRKYIIAIALILSGDFELLQGYIR</sequence>
<dbReference type="EMBL" id="CP089291">
    <property type="protein sequence ID" value="UOF92730.1"/>
    <property type="molecule type" value="Genomic_DNA"/>
</dbReference>
<dbReference type="PANTHER" id="PTHR30385:SF6">
    <property type="entry name" value="RNA POLYMERASE SIGMA FACTOR SIGI"/>
    <property type="match status" value="1"/>
</dbReference>
<evidence type="ECO:0000256" key="2">
    <source>
        <dbReference type="ARBA" id="ARBA00023015"/>
    </source>
</evidence>
<dbReference type="SUPFAM" id="SSF88946">
    <property type="entry name" value="Sigma2 domain of RNA polymerase sigma factors"/>
    <property type="match status" value="1"/>
</dbReference>
<dbReference type="PANTHER" id="PTHR30385">
    <property type="entry name" value="SIGMA FACTOR F FLAGELLAR"/>
    <property type="match status" value="1"/>
</dbReference>
<dbReference type="Proteomes" id="UP000830167">
    <property type="component" value="Chromosome"/>
</dbReference>
<keyword evidence="6" id="KW-0346">Stress response</keyword>
<evidence type="ECO:0000259" key="7">
    <source>
        <dbReference type="Pfam" id="PF04542"/>
    </source>
</evidence>
<evidence type="ECO:0000256" key="4">
    <source>
        <dbReference type="ARBA" id="ARBA00023125"/>
    </source>
</evidence>
<dbReference type="Gene3D" id="1.10.1740.10">
    <property type="match status" value="1"/>
</dbReference>
<proteinExistence type="inferred from homology"/>
<evidence type="ECO:0000313" key="9">
    <source>
        <dbReference type="Proteomes" id="UP000830167"/>
    </source>
</evidence>
<keyword evidence="4 6" id="KW-0238">DNA-binding</keyword>